<feature type="non-terminal residue" evidence="1">
    <location>
        <position position="1"/>
    </location>
</feature>
<proteinExistence type="predicted"/>
<dbReference type="AlphaFoldDB" id="A0A195BLL7"/>
<organism evidence="1 2">
    <name type="scientific">Atta colombica</name>
    <dbReference type="NCBI Taxonomy" id="520822"/>
    <lineage>
        <taxon>Eukaryota</taxon>
        <taxon>Metazoa</taxon>
        <taxon>Ecdysozoa</taxon>
        <taxon>Arthropoda</taxon>
        <taxon>Hexapoda</taxon>
        <taxon>Insecta</taxon>
        <taxon>Pterygota</taxon>
        <taxon>Neoptera</taxon>
        <taxon>Endopterygota</taxon>
        <taxon>Hymenoptera</taxon>
        <taxon>Apocrita</taxon>
        <taxon>Aculeata</taxon>
        <taxon>Formicoidea</taxon>
        <taxon>Formicidae</taxon>
        <taxon>Myrmicinae</taxon>
        <taxon>Atta</taxon>
    </lineage>
</organism>
<dbReference type="Proteomes" id="UP000078540">
    <property type="component" value="Unassembled WGS sequence"/>
</dbReference>
<name>A0A195BLL7_9HYME</name>
<evidence type="ECO:0000313" key="1">
    <source>
        <dbReference type="EMBL" id="KYM85809.1"/>
    </source>
</evidence>
<dbReference type="EMBL" id="KQ976449">
    <property type="protein sequence ID" value="KYM85809.1"/>
    <property type="molecule type" value="Genomic_DNA"/>
</dbReference>
<gene>
    <name evidence="1" type="ORF">ALC53_04394</name>
</gene>
<evidence type="ECO:0000313" key="2">
    <source>
        <dbReference type="Proteomes" id="UP000078540"/>
    </source>
</evidence>
<protein>
    <submittedName>
        <fullName evidence="1">Uncharacterized protein</fullName>
    </submittedName>
</protein>
<accession>A0A195BLL7</accession>
<reference evidence="1 2" key="1">
    <citation type="submission" date="2015-09" db="EMBL/GenBank/DDBJ databases">
        <title>Atta colombica WGS genome.</title>
        <authorList>
            <person name="Nygaard S."/>
            <person name="Hu H."/>
            <person name="Boomsma J."/>
            <person name="Zhang G."/>
        </authorList>
    </citation>
    <scope>NUCLEOTIDE SEQUENCE [LARGE SCALE GENOMIC DNA]</scope>
    <source>
        <strain evidence="1">Treedump-2</strain>
        <tissue evidence="1">Whole body</tissue>
    </source>
</reference>
<sequence length="63" mass="7188">DNEKKEEIMPLIKTQYNNVNKKKNDETMITTSFTNTIGISLIYLDITKHLNQIVGTAAKCEMV</sequence>
<keyword evidence="2" id="KW-1185">Reference proteome</keyword>